<keyword evidence="7 12" id="KW-0808">Transferase</keyword>
<evidence type="ECO:0000313" key="13">
    <source>
        <dbReference type="Proteomes" id="UP000546642"/>
    </source>
</evidence>
<dbReference type="GO" id="GO:0032259">
    <property type="term" value="P:methylation"/>
    <property type="evidence" value="ECO:0007669"/>
    <property type="project" value="UniProtKB-KW"/>
</dbReference>
<evidence type="ECO:0000256" key="4">
    <source>
        <dbReference type="ARBA" id="ARBA00013346"/>
    </source>
</evidence>
<dbReference type="InterPro" id="IPR000682">
    <property type="entry name" value="PCMT"/>
</dbReference>
<evidence type="ECO:0000256" key="10">
    <source>
        <dbReference type="ARBA" id="ARBA00031323"/>
    </source>
</evidence>
<dbReference type="SUPFAM" id="SSF53335">
    <property type="entry name" value="S-adenosyl-L-methionine-dependent methyltransferases"/>
    <property type="match status" value="1"/>
</dbReference>
<evidence type="ECO:0000256" key="6">
    <source>
        <dbReference type="ARBA" id="ARBA00022603"/>
    </source>
</evidence>
<evidence type="ECO:0000256" key="8">
    <source>
        <dbReference type="ARBA" id="ARBA00022691"/>
    </source>
</evidence>
<dbReference type="EC" id="2.1.1.77" evidence="3"/>
<gene>
    <name evidence="12" type="ORF">HNR23_001804</name>
</gene>
<dbReference type="Gene3D" id="3.40.50.150">
    <property type="entry name" value="Vaccinia Virus protein VP39"/>
    <property type="match status" value="1"/>
</dbReference>
<evidence type="ECO:0000256" key="7">
    <source>
        <dbReference type="ARBA" id="ARBA00022679"/>
    </source>
</evidence>
<evidence type="ECO:0000256" key="5">
    <source>
        <dbReference type="ARBA" id="ARBA00022490"/>
    </source>
</evidence>
<dbReference type="RefSeq" id="WP_184074967.1">
    <property type="nucleotide sequence ID" value="NZ_JACHDS010000001.1"/>
</dbReference>
<organism evidence="12 13">
    <name type="scientific">Nocardiopsis mwathae</name>
    <dbReference type="NCBI Taxonomy" id="1472723"/>
    <lineage>
        <taxon>Bacteria</taxon>
        <taxon>Bacillati</taxon>
        <taxon>Actinomycetota</taxon>
        <taxon>Actinomycetes</taxon>
        <taxon>Streptosporangiales</taxon>
        <taxon>Nocardiopsidaceae</taxon>
        <taxon>Nocardiopsis</taxon>
    </lineage>
</organism>
<evidence type="ECO:0000256" key="11">
    <source>
        <dbReference type="ARBA" id="ARBA00031350"/>
    </source>
</evidence>
<dbReference type="AlphaFoldDB" id="A0A7W9YGJ0"/>
<dbReference type="GO" id="GO:0004719">
    <property type="term" value="F:protein-L-isoaspartate (D-aspartate) O-methyltransferase activity"/>
    <property type="evidence" value="ECO:0007669"/>
    <property type="project" value="UniProtKB-EC"/>
</dbReference>
<evidence type="ECO:0000256" key="9">
    <source>
        <dbReference type="ARBA" id="ARBA00030757"/>
    </source>
</evidence>
<keyword evidence="5" id="KW-0963">Cytoplasm</keyword>
<reference evidence="12 13" key="1">
    <citation type="submission" date="2020-08" db="EMBL/GenBank/DDBJ databases">
        <title>Sequencing the genomes of 1000 actinobacteria strains.</title>
        <authorList>
            <person name="Klenk H.-P."/>
        </authorList>
    </citation>
    <scope>NUCLEOTIDE SEQUENCE [LARGE SCALE GENOMIC DNA]</scope>
    <source>
        <strain evidence="12 13">DSM 46659</strain>
    </source>
</reference>
<evidence type="ECO:0000313" key="12">
    <source>
        <dbReference type="EMBL" id="MBB6171744.1"/>
    </source>
</evidence>
<evidence type="ECO:0000256" key="2">
    <source>
        <dbReference type="ARBA" id="ARBA00005369"/>
    </source>
</evidence>
<comment type="similarity">
    <text evidence="2">Belongs to the methyltransferase superfamily. L-isoaspartyl/D-aspartyl protein methyltransferase family.</text>
</comment>
<dbReference type="Pfam" id="PF01135">
    <property type="entry name" value="PCMT"/>
    <property type="match status" value="1"/>
</dbReference>
<accession>A0A7W9YGJ0</accession>
<protein>
    <recommendedName>
        <fullName evidence="4">Protein-L-isoaspartate O-methyltransferase</fullName>
        <ecNumber evidence="3">2.1.1.77</ecNumber>
    </recommendedName>
    <alternativeName>
        <fullName evidence="11">L-isoaspartyl protein carboxyl methyltransferase</fullName>
    </alternativeName>
    <alternativeName>
        <fullName evidence="9">Protein L-isoaspartyl methyltransferase</fullName>
    </alternativeName>
    <alternativeName>
        <fullName evidence="10">Protein-beta-aspartate methyltransferase</fullName>
    </alternativeName>
</protein>
<keyword evidence="6 12" id="KW-0489">Methyltransferase</keyword>
<dbReference type="CDD" id="cd02440">
    <property type="entry name" value="AdoMet_MTases"/>
    <property type="match status" value="1"/>
</dbReference>
<keyword evidence="13" id="KW-1185">Reference proteome</keyword>
<evidence type="ECO:0000256" key="1">
    <source>
        <dbReference type="ARBA" id="ARBA00004496"/>
    </source>
</evidence>
<dbReference type="GO" id="GO:0005737">
    <property type="term" value="C:cytoplasm"/>
    <property type="evidence" value="ECO:0007669"/>
    <property type="project" value="UniProtKB-SubCell"/>
</dbReference>
<keyword evidence="8" id="KW-0949">S-adenosyl-L-methionine</keyword>
<name>A0A7W9YGJ0_9ACTN</name>
<dbReference type="EMBL" id="JACHDS010000001">
    <property type="protein sequence ID" value="MBB6171744.1"/>
    <property type="molecule type" value="Genomic_DNA"/>
</dbReference>
<dbReference type="Proteomes" id="UP000546642">
    <property type="component" value="Unassembled WGS sequence"/>
</dbReference>
<dbReference type="PANTHER" id="PTHR11579">
    <property type="entry name" value="PROTEIN-L-ISOASPARTATE O-METHYLTRANSFERASE"/>
    <property type="match status" value="1"/>
</dbReference>
<comment type="caution">
    <text evidence="12">The sequence shown here is derived from an EMBL/GenBank/DDBJ whole genome shotgun (WGS) entry which is preliminary data.</text>
</comment>
<dbReference type="InterPro" id="IPR029063">
    <property type="entry name" value="SAM-dependent_MTases_sf"/>
</dbReference>
<dbReference type="PANTHER" id="PTHR11579:SF0">
    <property type="entry name" value="PROTEIN-L-ISOASPARTATE(D-ASPARTATE) O-METHYLTRANSFERASE"/>
    <property type="match status" value="1"/>
</dbReference>
<sequence length="401" mass="42918">MIADYSHDTAQARCLRTRLADRLTASGALAADWRPAFMAVPRHPFVPRIFIPDPDGAYTPLDGTTPGSRTRWLEHVYADDICITQLDGDPGLWDQALSAGRVDAAAMTCTSSQPSLIAHMLGALDVHQGHRVLEAGTGTGYNAALLCHRTDESRVATIDIDPVLVSQAADTLALAGYRPACRDADAADGWPECAPFDRIIATASFPRIPCAWVAQLADEGVILANLHRPLGGGALARLVATGDKASGRFLQQPGGFMPTRNHGSPSAYQVFQQVADDADRADADEVDLDLAEVLGHPEARFLAALLCPGVDELRLSYPDAPDERWVLAPDGSWAFTVVGADGVRVRQGGPRKLYEEVTGTYRTWAALGRPDRSKFGLTVGGDGAHRVWLGTLDGPGWDLPA</sequence>
<comment type="subcellular location">
    <subcellularLocation>
        <location evidence="1">Cytoplasm</location>
    </subcellularLocation>
</comment>
<evidence type="ECO:0000256" key="3">
    <source>
        <dbReference type="ARBA" id="ARBA00011890"/>
    </source>
</evidence>
<proteinExistence type="inferred from homology"/>